<dbReference type="PANTHER" id="PTHR47785">
    <property type="entry name" value="ZN(II)2CYS6 TRANSCRIPTION FACTOR (EUROFUNG)-RELATED-RELATED"/>
    <property type="match status" value="1"/>
</dbReference>
<dbReference type="GO" id="GO:0000981">
    <property type="term" value="F:DNA-binding transcription factor activity, RNA polymerase II-specific"/>
    <property type="evidence" value="ECO:0007669"/>
    <property type="project" value="InterPro"/>
</dbReference>
<name>A0A8H5WYC8_FUSHE</name>
<dbReference type="AlphaFoldDB" id="A0A8H5WYC8"/>
<dbReference type="PROSITE" id="PS00463">
    <property type="entry name" value="ZN2_CY6_FUNGAL_1"/>
    <property type="match status" value="1"/>
</dbReference>
<dbReference type="Gene3D" id="4.10.240.10">
    <property type="entry name" value="Zn(2)-C6 fungal-type DNA-binding domain"/>
    <property type="match status" value="1"/>
</dbReference>
<proteinExistence type="predicted"/>
<dbReference type="EMBL" id="JAAGWQ010000039">
    <property type="protein sequence ID" value="KAF5675560.1"/>
    <property type="molecule type" value="Genomic_DNA"/>
</dbReference>
<dbReference type="PROSITE" id="PS50048">
    <property type="entry name" value="ZN2_CY6_FUNGAL_2"/>
    <property type="match status" value="1"/>
</dbReference>
<evidence type="ECO:0000256" key="1">
    <source>
        <dbReference type="ARBA" id="ARBA00023242"/>
    </source>
</evidence>
<evidence type="ECO:0000313" key="3">
    <source>
        <dbReference type="EMBL" id="KAF5675560.1"/>
    </source>
</evidence>
<keyword evidence="1" id="KW-0539">Nucleus</keyword>
<dbReference type="Pfam" id="PF00172">
    <property type="entry name" value="Zn_clus"/>
    <property type="match status" value="1"/>
</dbReference>
<dbReference type="CDD" id="cd00067">
    <property type="entry name" value="GAL4"/>
    <property type="match status" value="1"/>
</dbReference>
<feature type="domain" description="Zn(2)-C6 fungal-type" evidence="2">
    <location>
        <begin position="16"/>
        <end position="46"/>
    </location>
</feature>
<dbReference type="InterPro" id="IPR036864">
    <property type="entry name" value="Zn2-C6_fun-type_DNA-bd_sf"/>
</dbReference>
<keyword evidence="4" id="KW-1185">Reference proteome</keyword>
<dbReference type="GO" id="GO:0008270">
    <property type="term" value="F:zinc ion binding"/>
    <property type="evidence" value="ECO:0007669"/>
    <property type="project" value="InterPro"/>
</dbReference>
<accession>A0A8H5WYC8</accession>
<dbReference type="Proteomes" id="UP000567885">
    <property type="component" value="Unassembled WGS sequence"/>
</dbReference>
<dbReference type="OrthoDB" id="10261408at2759"/>
<evidence type="ECO:0000313" key="4">
    <source>
        <dbReference type="Proteomes" id="UP000567885"/>
    </source>
</evidence>
<protein>
    <submittedName>
        <fullName evidence="3">3-oxoacyl-reductase</fullName>
    </submittedName>
</protein>
<reference evidence="3 4" key="1">
    <citation type="submission" date="2020-05" db="EMBL/GenBank/DDBJ databases">
        <title>Identification and distribution of gene clusters putatively required for synthesis of sphingolipid metabolism inhibitors in phylogenetically diverse species of the filamentous fungus Fusarium.</title>
        <authorList>
            <person name="Kim H.-S."/>
            <person name="Busman M."/>
            <person name="Brown D.W."/>
            <person name="Divon H."/>
            <person name="Uhlig S."/>
            <person name="Proctor R.H."/>
        </authorList>
    </citation>
    <scope>NUCLEOTIDE SEQUENCE [LARGE SCALE GENOMIC DNA]</scope>
    <source>
        <strain evidence="3 4">NRRL 20693</strain>
    </source>
</reference>
<dbReference type="InterPro" id="IPR001138">
    <property type="entry name" value="Zn2Cys6_DnaBD"/>
</dbReference>
<dbReference type="InterPro" id="IPR053181">
    <property type="entry name" value="EcdB-like_regulator"/>
</dbReference>
<comment type="caution">
    <text evidence="3">The sequence shown here is derived from an EMBL/GenBank/DDBJ whole genome shotgun (WGS) entry which is preliminary data.</text>
</comment>
<organism evidence="3 4">
    <name type="scientific">Fusarium heterosporum</name>
    <dbReference type="NCBI Taxonomy" id="42747"/>
    <lineage>
        <taxon>Eukaryota</taxon>
        <taxon>Fungi</taxon>
        <taxon>Dikarya</taxon>
        <taxon>Ascomycota</taxon>
        <taxon>Pezizomycotina</taxon>
        <taxon>Sordariomycetes</taxon>
        <taxon>Hypocreomycetidae</taxon>
        <taxon>Hypocreales</taxon>
        <taxon>Nectriaceae</taxon>
        <taxon>Fusarium</taxon>
        <taxon>Fusarium heterosporum species complex</taxon>
    </lineage>
</organism>
<gene>
    <name evidence="3" type="ORF">FHETE_2557</name>
</gene>
<dbReference type="SMART" id="SM00066">
    <property type="entry name" value="GAL4"/>
    <property type="match status" value="1"/>
</dbReference>
<evidence type="ECO:0000259" key="2">
    <source>
        <dbReference type="PROSITE" id="PS50048"/>
    </source>
</evidence>
<dbReference type="SUPFAM" id="SSF57701">
    <property type="entry name" value="Zn2/Cys6 DNA-binding domain"/>
    <property type="match status" value="1"/>
</dbReference>
<sequence length="605" mass="68733">MSYSSQYPNRRRVIQACVNCRMRKTRCDAAQPRCGLCTSQNVDCVYRDARQPKIDYNTQILLERIQLLEDRMISSNLSFQAQTIARPTSPMLRQDSFEQTQLDPNTQPDFTLGDHEQVFEVQIPRSHTGNANHVFSWALVQELLSEIADGQEDLQMYADATEVFFHERQSSTRSSFSSRPPLSWRLYDEPHLFTILQLRDLIHLYFVQVNIYFPLLLEGDVLETLDRVTAAEVQEQGLAAVVEMPQYALLLVVLCLALLSSSGQSNIRHQGNHLNSQLTSDGPNPQGKELQQYLWDKARLVLGYVSTDMSLAAAQSSMLASAYMGACGMVAEAFYWAHSTAVKCESIARSYTKKETIPDSFRRLYWISFIYECDFISEISIVSPSGIARYEDKIPYPALVTESHNLLFSERNSSKSNSNPTRNQEELIAFQITTNSAIRRFLNTVNSVVYDDKEQFRTRQSNYASWLLRISEDLRSHHSAIYRNLPEFLLANSSRDVLMTGADSGSPDSLQSPLSHIQGIPVGNDLWNILRLKGRYYAGQYIIHRPFVEFIVLNIKNLEVHPCREAVLKRSKSCLDGCMGFIKVFDVEVANSLTCLFPTGMAPCP</sequence>